<dbReference type="InterPro" id="IPR001567">
    <property type="entry name" value="Pept_M3A_M3B_dom"/>
</dbReference>
<dbReference type="Gene3D" id="1.10.1370.10">
    <property type="entry name" value="Neurolysin, domain 3"/>
    <property type="match status" value="3"/>
</dbReference>
<dbReference type="GO" id="GO:0004222">
    <property type="term" value="F:metalloendopeptidase activity"/>
    <property type="evidence" value="ECO:0007669"/>
    <property type="project" value="InterPro"/>
</dbReference>
<evidence type="ECO:0000256" key="4">
    <source>
        <dbReference type="ARBA" id="ARBA00022801"/>
    </source>
</evidence>
<keyword evidence="2 7" id="KW-0645">Protease</keyword>
<dbReference type="InterPro" id="IPR024079">
    <property type="entry name" value="MetalloPept_cat_dom_sf"/>
</dbReference>
<feature type="region of interest" description="Disordered" evidence="8">
    <location>
        <begin position="88"/>
        <end position="109"/>
    </location>
</feature>
<reference evidence="10" key="2">
    <citation type="submission" date="2017-10" db="EMBL/GenBank/DDBJ databases">
        <title>Ladona fulva Genome sequencing and assembly.</title>
        <authorList>
            <person name="Murali S."/>
            <person name="Richards S."/>
            <person name="Bandaranaike D."/>
            <person name="Bellair M."/>
            <person name="Blankenburg K."/>
            <person name="Chao H."/>
            <person name="Dinh H."/>
            <person name="Doddapaneni H."/>
            <person name="Dugan-Rocha S."/>
            <person name="Elkadiri S."/>
            <person name="Gnanaolivu R."/>
            <person name="Hernandez B."/>
            <person name="Skinner E."/>
            <person name="Javaid M."/>
            <person name="Lee S."/>
            <person name="Li M."/>
            <person name="Ming W."/>
            <person name="Munidasa M."/>
            <person name="Muniz J."/>
            <person name="Nguyen L."/>
            <person name="Hughes D."/>
            <person name="Osuji N."/>
            <person name="Pu L.-L."/>
            <person name="Puazo M."/>
            <person name="Qu C."/>
            <person name="Quiroz J."/>
            <person name="Raj R."/>
            <person name="Weissenberger G."/>
            <person name="Xin Y."/>
            <person name="Zou X."/>
            <person name="Han Y."/>
            <person name="Worley K."/>
            <person name="Muzny D."/>
            <person name="Gibbs R."/>
        </authorList>
    </citation>
    <scope>NUCLEOTIDE SEQUENCE</scope>
    <source>
        <strain evidence="10">Sampled in the wild</strain>
    </source>
</reference>
<name>A0A8K0K5S0_LADFU</name>
<evidence type="ECO:0000313" key="11">
    <source>
        <dbReference type="Proteomes" id="UP000792457"/>
    </source>
</evidence>
<comment type="similarity">
    <text evidence="1 7">Belongs to the peptidase M3 family.</text>
</comment>
<dbReference type="InterPro" id="IPR024077">
    <property type="entry name" value="Neurolysin/TOP_dom2"/>
</dbReference>
<dbReference type="GO" id="GO:0046872">
    <property type="term" value="F:metal ion binding"/>
    <property type="evidence" value="ECO:0007669"/>
    <property type="project" value="UniProtKB-UniRule"/>
</dbReference>
<dbReference type="EMBL" id="KZ308363">
    <property type="protein sequence ID" value="KAG8228222.1"/>
    <property type="molecule type" value="Genomic_DNA"/>
</dbReference>
<dbReference type="Gene3D" id="3.40.390.10">
    <property type="entry name" value="Collagenase (Catalytic Domain)"/>
    <property type="match status" value="1"/>
</dbReference>
<dbReference type="OrthoDB" id="534666at2759"/>
<dbReference type="AlphaFoldDB" id="A0A8K0K5S0"/>
<sequence>MLLGFDNAAHMSMETKMAGNVESVKAMIASLLLKAKPVQEKELSSLLEFAKERGHSPSAPLELWDIPYWRRKYIRSSLKGLEEVAGTHSEIPEYPSDQPDTNPLLKGGGLPDLSTLTTDQCIGALRKLTLDYEAGLWKIEEQIQDGNVNFEGNVLPELEKLGSALDGAWGLAKVLYLCGGNPTISPTTYEPLHHAARAAKAKRFYSPHVYSVALKAWKELEAQKSQSQNGEEIRRVVGKYVLEGHLNGLKLDGEAEVQQFMKIRSKLAEETARFNGKLSVATQVFSHTISDPKVVRDFPLDLLEDMSVQRSQPRRGPWKVTLVDGIAPRFMEHCPDPHLRWNIWQASVRIASAFGPTKEGSFSVIDKLKGKKNFTEEDLNNSSHEDSLRAYFPLEKVLNGLFKLCGHLFSLEVECLPLPLKGASAWHPDVRLYALNDLSSGETLGAFYLDPWARPGAKLRSSEVPGWMFGLRSRLPQNIPLAALVFNFPTPFEKRPCLLSLREVKSLFQQFGQVLQHLLCTAQCSEVFGLNNVEWDAVDICSNFMALWLTKVPVLKEISGHYETGEQINDEIANVLATEGQQLAGFDLCRELYLSDLDLELHSSTEYWMDIVRRLWPEYHTVPLDKKDCHVCSFKAVFESGSNGASYFSKPWSLMVASDIFGAFSEELSSGSKEQTKLETEEKVGSRFRSTFLASGGACHPGEVFRRFRGRDPSPKALLKVLELETQKQL</sequence>
<keyword evidence="6 7" id="KW-0482">Metalloprotease</keyword>
<keyword evidence="11" id="KW-1185">Reference proteome</keyword>
<dbReference type="Proteomes" id="UP000792457">
    <property type="component" value="Unassembled WGS sequence"/>
</dbReference>
<proteinExistence type="inferred from homology"/>
<evidence type="ECO:0000256" key="1">
    <source>
        <dbReference type="ARBA" id="ARBA00006040"/>
    </source>
</evidence>
<feature type="domain" description="Peptidase M3A/M3B catalytic" evidence="9">
    <location>
        <begin position="2"/>
        <end position="81"/>
    </location>
</feature>
<evidence type="ECO:0000259" key="9">
    <source>
        <dbReference type="Pfam" id="PF01432"/>
    </source>
</evidence>
<evidence type="ECO:0000256" key="7">
    <source>
        <dbReference type="RuleBase" id="RU003435"/>
    </source>
</evidence>
<keyword evidence="5 7" id="KW-0862">Zinc</keyword>
<evidence type="ECO:0000313" key="10">
    <source>
        <dbReference type="EMBL" id="KAG8228222.1"/>
    </source>
</evidence>
<dbReference type="PANTHER" id="PTHR11804:SF83">
    <property type="entry name" value="LD37516P"/>
    <property type="match status" value="1"/>
</dbReference>
<dbReference type="SUPFAM" id="SSF55486">
    <property type="entry name" value="Metalloproteases ('zincins'), catalytic domain"/>
    <property type="match status" value="2"/>
</dbReference>
<gene>
    <name evidence="10" type="ORF">J437_LFUL004347</name>
</gene>
<dbReference type="Pfam" id="PF01432">
    <property type="entry name" value="Peptidase_M3"/>
    <property type="match status" value="2"/>
</dbReference>
<protein>
    <recommendedName>
        <fullName evidence="9">Peptidase M3A/M3B catalytic domain-containing protein</fullName>
    </recommendedName>
</protein>
<dbReference type="GO" id="GO:0006508">
    <property type="term" value="P:proteolysis"/>
    <property type="evidence" value="ECO:0007669"/>
    <property type="project" value="UniProtKB-KW"/>
</dbReference>
<dbReference type="InterPro" id="IPR045090">
    <property type="entry name" value="Pept_M3A_M3B"/>
</dbReference>
<accession>A0A8K0K5S0</accession>
<feature type="domain" description="Peptidase M3A/M3B catalytic" evidence="9">
    <location>
        <begin position="383"/>
        <end position="722"/>
    </location>
</feature>
<dbReference type="PANTHER" id="PTHR11804">
    <property type="entry name" value="PROTEASE M3 THIMET OLIGOPEPTIDASE-RELATED"/>
    <property type="match status" value="1"/>
</dbReference>
<reference evidence="10" key="1">
    <citation type="submission" date="2013-04" db="EMBL/GenBank/DDBJ databases">
        <authorList>
            <person name="Qu J."/>
            <person name="Murali S.C."/>
            <person name="Bandaranaike D."/>
            <person name="Bellair M."/>
            <person name="Blankenburg K."/>
            <person name="Chao H."/>
            <person name="Dinh H."/>
            <person name="Doddapaneni H."/>
            <person name="Downs B."/>
            <person name="Dugan-Rocha S."/>
            <person name="Elkadiri S."/>
            <person name="Gnanaolivu R.D."/>
            <person name="Hernandez B."/>
            <person name="Javaid M."/>
            <person name="Jayaseelan J.C."/>
            <person name="Lee S."/>
            <person name="Li M."/>
            <person name="Ming W."/>
            <person name="Munidasa M."/>
            <person name="Muniz J."/>
            <person name="Nguyen L."/>
            <person name="Ongeri F."/>
            <person name="Osuji N."/>
            <person name="Pu L.-L."/>
            <person name="Puazo M."/>
            <person name="Qu C."/>
            <person name="Quiroz J."/>
            <person name="Raj R."/>
            <person name="Weissenberger G."/>
            <person name="Xin Y."/>
            <person name="Zou X."/>
            <person name="Han Y."/>
            <person name="Richards S."/>
            <person name="Worley K."/>
            <person name="Muzny D."/>
            <person name="Gibbs R."/>
        </authorList>
    </citation>
    <scope>NUCLEOTIDE SEQUENCE</scope>
    <source>
        <strain evidence="10">Sampled in the wild</strain>
    </source>
</reference>
<keyword evidence="3 7" id="KW-0479">Metal-binding</keyword>
<comment type="cofactor">
    <cofactor evidence="7">
        <name>Zn(2+)</name>
        <dbReference type="ChEBI" id="CHEBI:29105"/>
    </cofactor>
    <text evidence="7">Binds 1 zinc ion.</text>
</comment>
<comment type="caution">
    <text evidence="10">The sequence shown here is derived from an EMBL/GenBank/DDBJ whole genome shotgun (WGS) entry which is preliminary data.</text>
</comment>
<evidence type="ECO:0000256" key="3">
    <source>
        <dbReference type="ARBA" id="ARBA00022723"/>
    </source>
</evidence>
<evidence type="ECO:0000256" key="6">
    <source>
        <dbReference type="ARBA" id="ARBA00023049"/>
    </source>
</evidence>
<evidence type="ECO:0000256" key="8">
    <source>
        <dbReference type="SAM" id="MobiDB-lite"/>
    </source>
</evidence>
<organism evidence="10 11">
    <name type="scientific">Ladona fulva</name>
    <name type="common">Scarce chaser dragonfly</name>
    <name type="synonym">Libellula fulva</name>
    <dbReference type="NCBI Taxonomy" id="123851"/>
    <lineage>
        <taxon>Eukaryota</taxon>
        <taxon>Metazoa</taxon>
        <taxon>Ecdysozoa</taxon>
        <taxon>Arthropoda</taxon>
        <taxon>Hexapoda</taxon>
        <taxon>Insecta</taxon>
        <taxon>Pterygota</taxon>
        <taxon>Palaeoptera</taxon>
        <taxon>Odonata</taxon>
        <taxon>Epiprocta</taxon>
        <taxon>Anisoptera</taxon>
        <taxon>Libelluloidea</taxon>
        <taxon>Libellulidae</taxon>
        <taxon>Ladona</taxon>
    </lineage>
</organism>
<evidence type="ECO:0000256" key="2">
    <source>
        <dbReference type="ARBA" id="ARBA00022670"/>
    </source>
</evidence>
<evidence type="ECO:0000256" key="5">
    <source>
        <dbReference type="ARBA" id="ARBA00022833"/>
    </source>
</evidence>
<keyword evidence="4 7" id="KW-0378">Hydrolase</keyword>